<gene>
    <name evidence="2" type="ORF">TWF718_005735</name>
</gene>
<dbReference type="AlphaFoldDB" id="A0AAN8N1E1"/>
<proteinExistence type="predicted"/>
<feature type="compositionally biased region" description="Polar residues" evidence="1">
    <location>
        <begin position="26"/>
        <end position="41"/>
    </location>
</feature>
<dbReference type="Proteomes" id="UP001313282">
    <property type="component" value="Unassembled WGS sequence"/>
</dbReference>
<dbReference type="EMBL" id="JAVHNR010000003">
    <property type="protein sequence ID" value="KAK6347915.1"/>
    <property type="molecule type" value="Genomic_DNA"/>
</dbReference>
<evidence type="ECO:0000313" key="2">
    <source>
        <dbReference type="EMBL" id="KAK6347915.1"/>
    </source>
</evidence>
<protein>
    <submittedName>
        <fullName evidence="2">Uncharacterized protein</fullName>
    </submittedName>
</protein>
<feature type="region of interest" description="Disordered" evidence="1">
    <location>
        <begin position="1"/>
        <end position="49"/>
    </location>
</feature>
<comment type="caution">
    <text evidence="2">The sequence shown here is derived from an EMBL/GenBank/DDBJ whole genome shotgun (WGS) entry which is preliminary data.</text>
</comment>
<evidence type="ECO:0000313" key="3">
    <source>
        <dbReference type="Proteomes" id="UP001313282"/>
    </source>
</evidence>
<evidence type="ECO:0000256" key="1">
    <source>
        <dbReference type="SAM" id="MobiDB-lite"/>
    </source>
</evidence>
<reference evidence="2 3" key="1">
    <citation type="submission" date="2019-10" db="EMBL/GenBank/DDBJ databases">
        <authorList>
            <person name="Palmer J.M."/>
        </authorList>
    </citation>
    <scope>NUCLEOTIDE SEQUENCE [LARGE SCALE GENOMIC DNA]</scope>
    <source>
        <strain evidence="2 3">TWF718</strain>
    </source>
</reference>
<sequence>MQSLVDLSILGERKATSSKTKPRRSSPFSRQDLVQASLSSPESRRAEPIDIIGVCDQKEGLITDENWPLRENVPASPERPLPPLPPSRPSPHPYDEPLSNYVNAPADKRDEIIEALVSELEDEQYLGTKTRWEVSEDHLEELDAVAPSILQEIFHDKISALSEKFFPRNVSWALLATRLTPAIKRLNKMKYFSEPIKLPCTPETWDAVRNHPQMTSALFVEGIISNTLAYHMCSCPIFQVEDELATQLGVFYRYCKGIDQLGPQSAEWMALTLQMIQQMLNPDETDPKKRLRNSPAGISTVEGSSQTRTVMWALTDTFRILREAVRMPFGTEEWRKLVDTTQDLVSEAFKLSVQWHSKPLAFKQYGMTWFWKKPLQICSDSLSFDEETIINWGETDPSQKQHVAAVISPVLLRGQWTKPGEDREQVKVWMKPRLLIAPGPPPLEIK</sequence>
<accession>A0AAN8N1E1</accession>
<feature type="region of interest" description="Disordered" evidence="1">
    <location>
        <begin position="65"/>
        <end position="95"/>
    </location>
</feature>
<keyword evidence="3" id="KW-1185">Reference proteome</keyword>
<organism evidence="2 3">
    <name type="scientific">Orbilia javanica</name>
    <dbReference type="NCBI Taxonomy" id="47235"/>
    <lineage>
        <taxon>Eukaryota</taxon>
        <taxon>Fungi</taxon>
        <taxon>Dikarya</taxon>
        <taxon>Ascomycota</taxon>
        <taxon>Pezizomycotina</taxon>
        <taxon>Orbiliomycetes</taxon>
        <taxon>Orbiliales</taxon>
        <taxon>Orbiliaceae</taxon>
        <taxon>Orbilia</taxon>
    </lineage>
</organism>
<feature type="compositionally biased region" description="Pro residues" evidence="1">
    <location>
        <begin position="77"/>
        <end position="92"/>
    </location>
</feature>
<name>A0AAN8N1E1_9PEZI</name>